<comment type="caution">
    <text evidence="6">The sequence shown here is derived from an EMBL/GenBank/DDBJ whole genome shotgun (WGS) entry which is preliminary data.</text>
</comment>
<keyword evidence="2" id="KW-0274">FAD</keyword>
<dbReference type="PRINTS" id="PR00420">
    <property type="entry name" value="RNGMNOXGNASE"/>
</dbReference>
<accession>A0ABP5D964</accession>
<feature type="domain" description="FAD-binding" evidence="5">
    <location>
        <begin position="7"/>
        <end position="232"/>
    </location>
</feature>
<keyword evidence="7" id="KW-1185">Reference proteome</keyword>
<evidence type="ECO:0000313" key="7">
    <source>
        <dbReference type="Proteomes" id="UP001501116"/>
    </source>
</evidence>
<evidence type="ECO:0000256" key="4">
    <source>
        <dbReference type="ARBA" id="ARBA00023033"/>
    </source>
</evidence>
<evidence type="ECO:0000259" key="5">
    <source>
        <dbReference type="Pfam" id="PF01494"/>
    </source>
</evidence>
<dbReference type="InterPro" id="IPR036188">
    <property type="entry name" value="FAD/NAD-bd_sf"/>
</dbReference>
<dbReference type="RefSeq" id="WP_344426224.1">
    <property type="nucleotide sequence ID" value="NZ_BAAANN010000027.1"/>
</dbReference>
<dbReference type="Pfam" id="PF01494">
    <property type="entry name" value="FAD_binding_3"/>
    <property type="match status" value="2"/>
</dbReference>
<organism evidence="6 7">
    <name type="scientific">Amycolatopsis minnesotensis</name>
    <dbReference type="NCBI Taxonomy" id="337894"/>
    <lineage>
        <taxon>Bacteria</taxon>
        <taxon>Bacillati</taxon>
        <taxon>Actinomycetota</taxon>
        <taxon>Actinomycetes</taxon>
        <taxon>Pseudonocardiales</taxon>
        <taxon>Pseudonocardiaceae</taxon>
        <taxon>Amycolatopsis</taxon>
    </lineage>
</organism>
<keyword evidence="4" id="KW-0503">Monooxygenase</keyword>
<sequence>MPEKPFHVLIIGAGTGGMALAHALKNNGVSVAVYERDRTRVDFLQGHRVGINPEGTRALRACLSPELFDTFVATCAAPMRRGNLYTEKLTELISLEFPLDRDALDSEKSVSRVTLKQLLRTGVDDILHFGKYFTHYEHEADGRITAHFEDGSTATGDVLVAADGTRSRVREQYLPHATLDDAEMAGAAGKVPLDDEVRALLPPHMTEGMSIILAPRGRFFILHTMEFPWDEHRRPKNGIGEQDADLLAAWPGLQFDNTTDHLIWGIALPPGLSPAGLAEAAGEEVIEIAKEMAAGWSPVLHRLFELSDPTTCAVSTRQSTSVPVPAWETSTVTLLGDAIHTMTPGRGVGANTALKDARLLAERLVAAHRGETGLVEGIHEYEAQMIEYGFDAVRESLKFYGKDNPLNGRVGGRTLLALFRGGARTVQALPPLKRKLVHRMLAGRGARTPDRPGRSSTR</sequence>
<dbReference type="EMBL" id="BAAANN010000027">
    <property type="protein sequence ID" value="GAA1976185.1"/>
    <property type="molecule type" value="Genomic_DNA"/>
</dbReference>
<dbReference type="PANTHER" id="PTHR47178">
    <property type="entry name" value="MONOOXYGENASE, FAD-BINDING"/>
    <property type="match status" value="1"/>
</dbReference>
<evidence type="ECO:0000313" key="6">
    <source>
        <dbReference type="EMBL" id="GAA1976185.1"/>
    </source>
</evidence>
<protein>
    <submittedName>
        <fullName evidence="6">NAD(P)/FAD-dependent oxidoreductase</fullName>
    </submittedName>
</protein>
<dbReference type="InterPro" id="IPR002938">
    <property type="entry name" value="FAD-bd"/>
</dbReference>
<evidence type="ECO:0000256" key="1">
    <source>
        <dbReference type="ARBA" id="ARBA00022630"/>
    </source>
</evidence>
<proteinExistence type="predicted"/>
<keyword evidence="1" id="KW-0285">Flavoprotein</keyword>
<dbReference type="Proteomes" id="UP001501116">
    <property type="component" value="Unassembled WGS sequence"/>
</dbReference>
<dbReference type="SUPFAM" id="SSF51905">
    <property type="entry name" value="FAD/NAD(P)-binding domain"/>
    <property type="match status" value="1"/>
</dbReference>
<dbReference type="PANTHER" id="PTHR47178:SF6">
    <property type="entry name" value="FAD-BINDING DOMAIN-CONTAINING PROTEIN"/>
    <property type="match status" value="1"/>
</dbReference>
<name>A0ABP5D964_9PSEU</name>
<keyword evidence="3" id="KW-0560">Oxidoreductase</keyword>
<feature type="domain" description="FAD-binding" evidence="5">
    <location>
        <begin position="326"/>
        <end position="384"/>
    </location>
</feature>
<evidence type="ECO:0000256" key="3">
    <source>
        <dbReference type="ARBA" id="ARBA00023002"/>
    </source>
</evidence>
<evidence type="ECO:0000256" key="2">
    <source>
        <dbReference type="ARBA" id="ARBA00022827"/>
    </source>
</evidence>
<dbReference type="Gene3D" id="3.50.50.60">
    <property type="entry name" value="FAD/NAD(P)-binding domain"/>
    <property type="match status" value="1"/>
</dbReference>
<gene>
    <name evidence="6" type="ORF">GCM10009754_59800</name>
</gene>
<reference evidence="7" key="1">
    <citation type="journal article" date="2019" name="Int. J. Syst. Evol. Microbiol.">
        <title>The Global Catalogue of Microorganisms (GCM) 10K type strain sequencing project: providing services to taxonomists for standard genome sequencing and annotation.</title>
        <authorList>
            <consortium name="The Broad Institute Genomics Platform"/>
            <consortium name="The Broad Institute Genome Sequencing Center for Infectious Disease"/>
            <person name="Wu L."/>
            <person name="Ma J."/>
        </authorList>
    </citation>
    <scope>NUCLEOTIDE SEQUENCE [LARGE SCALE GENOMIC DNA]</scope>
    <source>
        <strain evidence="7">JCM 14545</strain>
    </source>
</reference>